<feature type="non-terminal residue" evidence="1">
    <location>
        <position position="1"/>
    </location>
</feature>
<organism evidence="1 2">
    <name type="scientific">Zea mays</name>
    <name type="common">Maize</name>
    <dbReference type="NCBI Taxonomy" id="4577"/>
    <lineage>
        <taxon>Eukaryota</taxon>
        <taxon>Viridiplantae</taxon>
        <taxon>Streptophyta</taxon>
        <taxon>Embryophyta</taxon>
        <taxon>Tracheophyta</taxon>
        <taxon>Spermatophyta</taxon>
        <taxon>Magnoliopsida</taxon>
        <taxon>Liliopsida</taxon>
        <taxon>Poales</taxon>
        <taxon>Poaceae</taxon>
        <taxon>PACMAD clade</taxon>
        <taxon>Panicoideae</taxon>
        <taxon>Andropogonodae</taxon>
        <taxon>Andropogoneae</taxon>
        <taxon>Tripsacinae</taxon>
        <taxon>Zea</taxon>
    </lineage>
</organism>
<dbReference type="InterPro" id="IPR012677">
    <property type="entry name" value="Nucleotide-bd_a/b_plait_sf"/>
</dbReference>
<reference evidence="1 2" key="1">
    <citation type="journal article" date="2018" name="Nat. Genet.">
        <title>Extensive intraspecific gene order and gene structural variations between Mo17 and other maize genomes.</title>
        <authorList>
            <person name="Sun S."/>
            <person name="Zhou Y."/>
            <person name="Chen J."/>
            <person name="Shi J."/>
            <person name="Zhao H."/>
            <person name="Zhao H."/>
            <person name="Song W."/>
            <person name="Zhang M."/>
            <person name="Cui Y."/>
            <person name="Dong X."/>
            <person name="Liu H."/>
            <person name="Ma X."/>
            <person name="Jiao Y."/>
            <person name="Wang B."/>
            <person name="Wei X."/>
            <person name="Stein J.C."/>
            <person name="Glaubitz J.C."/>
            <person name="Lu F."/>
            <person name="Yu G."/>
            <person name="Liang C."/>
            <person name="Fengler K."/>
            <person name="Li B."/>
            <person name="Rafalski A."/>
            <person name="Schnable P.S."/>
            <person name="Ware D.H."/>
            <person name="Buckler E.S."/>
            <person name="Lai J."/>
        </authorList>
    </citation>
    <scope>NUCLEOTIDE SEQUENCE [LARGE SCALE GENOMIC DNA]</scope>
    <source>
        <strain evidence="2">cv. Missouri 17</strain>
        <tissue evidence="1">Seedling</tissue>
    </source>
</reference>
<dbReference type="ExpressionAtlas" id="A0A3L6DWD9">
    <property type="expression patterns" value="baseline and differential"/>
</dbReference>
<dbReference type="InterPro" id="IPR035979">
    <property type="entry name" value="RBD_domain_sf"/>
</dbReference>
<proteinExistence type="predicted"/>
<evidence type="ECO:0000313" key="1">
    <source>
        <dbReference type="EMBL" id="PWZ12950.1"/>
    </source>
</evidence>
<dbReference type="GO" id="GO:0003676">
    <property type="term" value="F:nucleic acid binding"/>
    <property type="evidence" value="ECO:0007669"/>
    <property type="project" value="InterPro"/>
</dbReference>
<dbReference type="Proteomes" id="UP000251960">
    <property type="component" value="Chromosome 7"/>
</dbReference>
<dbReference type="EMBL" id="NCVQ01000008">
    <property type="protein sequence ID" value="PWZ12950.1"/>
    <property type="molecule type" value="Genomic_DNA"/>
</dbReference>
<protein>
    <submittedName>
        <fullName evidence="1">Polyadenylate-binding protein-interacting protein 10</fullName>
    </submittedName>
</protein>
<dbReference type="Gene3D" id="3.30.70.330">
    <property type="match status" value="1"/>
</dbReference>
<dbReference type="PANTHER" id="PTHR32343">
    <property type="entry name" value="SERINE/ARGININE-RICH SPLICING FACTOR"/>
    <property type="match status" value="1"/>
</dbReference>
<dbReference type="SUPFAM" id="SSF54928">
    <property type="entry name" value="RNA-binding domain, RBD"/>
    <property type="match status" value="1"/>
</dbReference>
<evidence type="ECO:0000313" key="2">
    <source>
        <dbReference type="Proteomes" id="UP000251960"/>
    </source>
</evidence>
<dbReference type="PANTHER" id="PTHR32343:SF32">
    <property type="entry name" value="POLYADENYLATE-BINDING PROTEIN-INTERACTING PROTEIN 13"/>
    <property type="match status" value="1"/>
</dbReference>
<dbReference type="AlphaFoldDB" id="A0A3L6DWD9"/>
<accession>A0A3L6DWD9</accession>
<comment type="caution">
    <text evidence="1">The sequence shown here is derived from an EMBL/GenBank/DDBJ whole genome shotgun (WGS) entry which is preliminary data.</text>
</comment>
<name>A0A3L6DWD9_MAIZE</name>
<sequence length="188" mass="20952">YKATVGAIAQNGYYVAYDGWGNREECSSGANFSSIVQVTEENLATELINCRHVVDYRMCGDPNSVLRFAFIEFADEEGARAAPNLSRTVLGYYPVNVLPSKTAIAPVNETFLPRSDDEREMCASTIYCTNIDKKVTQADLNLFFESICGEVGRSLLQTQSPFCTAKSLQKWHHQDRSGDQQDHGLHQV</sequence>
<gene>
    <name evidence="1" type="primary">CID10_5</name>
    <name evidence="1" type="ORF">Zm00014a_008496</name>
</gene>